<keyword evidence="2" id="KW-1185">Reference proteome</keyword>
<dbReference type="SUPFAM" id="SSF54427">
    <property type="entry name" value="NTF2-like"/>
    <property type="match status" value="1"/>
</dbReference>
<name>A0A1G7QR45_9ACTN</name>
<evidence type="ECO:0000313" key="1">
    <source>
        <dbReference type="EMBL" id="SDG00934.1"/>
    </source>
</evidence>
<organism evidence="1 2">
    <name type="scientific">Sinosporangium album</name>
    <dbReference type="NCBI Taxonomy" id="504805"/>
    <lineage>
        <taxon>Bacteria</taxon>
        <taxon>Bacillati</taxon>
        <taxon>Actinomycetota</taxon>
        <taxon>Actinomycetes</taxon>
        <taxon>Streptosporangiales</taxon>
        <taxon>Streptosporangiaceae</taxon>
        <taxon>Sinosporangium</taxon>
    </lineage>
</organism>
<keyword evidence="1" id="KW-0413">Isomerase</keyword>
<dbReference type="Gene3D" id="3.10.450.50">
    <property type="match status" value="1"/>
</dbReference>
<dbReference type="AlphaFoldDB" id="A0A1G7QR45"/>
<dbReference type="EMBL" id="FNCN01000001">
    <property type="protein sequence ID" value="SDG00934.1"/>
    <property type="molecule type" value="Genomic_DNA"/>
</dbReference>
<evidence type="ECO:0000313" key="2">
    <source>
        <dbReference type="Proteomes" id="UP000198923"/>
    </source>
</evidence>
<dbReference type="GO" id="GO:0016853">
    <property type="term" value="F:isomerase activity"/>
    <property type="evidence" value="ECO:0007669"/>
    <property type="project" value="UniProtKB-KW"/>
</dbReference>
<sequence>MSDTTTQAETQNVAALQRDWIFEWDKAEGPDPREFRTVFDRYYDFDTDVILFDEADPQRRTFRSVAEYGEAFWPTFMTMQSAVHAIAEGPEVLVSGDFASGWMIFIAILKAADGEVTSVRCRNSHVWRRTEDRDWHIVRDQTIVEPIPHEEAVRYFD</sequence>
<dbReference type="InterPro" id="IPR032710">
    <property type="entry name" value="NTF2-like_dom_sf"/>
</dbReference>
<reference evidence="1 2" key="1">
    <citation type="submission" date="2016-10" db="EMBL/GenBank/DDBJ databases">
        <authorList>
            <person name="de Groot N.N."/>
        </authorList>
    </citation>
    <scope>NUCLEOTIDE SEQUENCE [LARGE SCALE GENOMIC DNA]</scope>
    <source>
        <strain evidence="1 2">CPCC 201354</strain>
    </source>
</reference>
<dbReference type="RefSeq" id="WP_143020057.1">
    <property type="nucleotide sequence ID" value="NZ_FNCN01000001.1"/>
</dbReference>
<accession>A0A1G7QR45</accession>
<dbReference type="Proteomes" id="UP000198923">
    <property type="component" value="Unassembled WGS sequence"/>
</dbReference>
<protein>
    <submittedName>
        <fullName evidence="1">Ketosteroid isomerase homolog</fullName>
    </submittedName>
</protein>
<dbReference type="OrthoDB" id="981191at2"/>
<gene>
    <name evidence="1" type="ORF">SAMN05421505_10188</name>
</gene>
<proteinExistence type="predicted"/>